<dbReference type="PANTHER" id="PTHR10408">
    <property type="entry name" value="STEROL O-ACYLTRANSFERASE"/>
    <property type="match status" value="1"/>
</dbReference>
<keyword evidence="13" id="KW-1185">Reference proteome</keyword>
<evidence type="ECO:0000256" key="10">
    <source>
        <dbReference type="SAM" id="MobiDB-lite"/>
    </source>
</evidence>
<evidence type="ECO:0000256" key="1">
    <source>
        <dbReference type="ARBA" id="ARBA00004477"/>
    </source>
</evidence>
<accession>A0A2X0L1T9</accession>
<dbReference type="GO" id="GO:0005789">
    <property type="term" value="C:endoplasmic reticulum membrane"/>
    <property type="evidence" value="ECO:0007669"/>
    <property type="project" value="UniProtKB-SubCell"/>
</dbReference>
<feature type="compositionally biased region" description="Polar residues" evidence="10">
    <location>
        <begin position="129"/>
        <end position="149"/>
    </location>
</feature>
<feature type="transmembrane region" description="Helical" evidence="11">
    <location>
        <begin position="541"/>
        <end position="562"/>
    </location>
</feature>
<evidence type="ECO:0000256" key="4">
    <source>
        <dbReference type="ARBA" id="ARBA00022692"/>
    </source>
</evidence>
<dbReference type="PANTHER" id="PTHR10408:SF9">
    <property type="entry name" value="STEROL O-ACYLTRANSFERASE 2-RELATED"/>
    <property type="match status" value="1"/>
</dbReference>
<sequence>MTSGSPSATRTPPGPANLVIDAVLSPPTNGNGNGMNEMGVSSSSSSLSSEGDDVTNAQGKGRGGEGDEEDVGPLPTTRTTITTIVHPTGVDGVASLPSQLSTASYVPRCRQSTRKANKPLTPSHPTPIISYTHSNTTKLISSISPSDGSLTLKPIGPRSSRSSHPKTKKSGSSRPVSFQPRTSAFDRNNSESAGNSFRGFFTLFWIIIFVGALRVGIKHYSEHGALFRWTFAKFISQDGLALAASDAAMLAGTFACVPFAKALKNGWMRYRGVGMIVQHIYQVIFLGVAVRWTFHKEWPWVQSGFLVLHTLTMLMKIHSYCAYNGDLSEKRRELDIKRAELNRVVKEQGGEEACQQEAKRVWTKEIKEGALVDDAPSNELVDPPASPGSLDVKASDYAPTGMRQRVARRKSSTSIVGVTPSNSMSNKGKPVPLVGLEALTWHPHDQLRELVIDVMDLDELLVSTGVKKVRWPENTTLFNFCDYLLVPTLVYHLEYPRTNTIRPLYVVEKVGATFGTFMILLLTVEHVIIPAYPKHTDPFHISLLDLAIPFMVNYLLIFYIIFECILNGFAELTYFADRGFYSDWWNSQSFDEFSRKWNIPVHTFLLRHVYASTISTYHVSKFQAAFVTFLLSACVHELVMAVVMKKLRLYLFLMQMCQLPLIVVGRLPILRRYPALGNVSCPDFPSSQYATFGINHLHPRRALSSRR</sequence>
<dbReference type="Pfam" id="PF03062">
    <property type="entry name" value="MBOAT"/>
    <property type="match status" value="1"/>
</dbReference>
<dbReference type="STRING" id="289078.A0A2X0L1T9"/>
<keyword evidence="6 11" id="KW-1133">Transmembrane helix</keyword>
<feature type="compositionally biased region" description="Polar residues" evidence="10">
    <location>
        <begin position="172"/>
        <end position="187"/>
    </location>
</feature>
<feature type="region of interest" description="Disordered" evidence="10">
    <location>
        <begin position="1"/>
        <end position="80"/>
    </location>
</feature>
<keyword evidence="8" id="KW-0012">Acyltransferase</keyword>
<feature type="transmembrane region" description="Helical" evidence="11">
    <location>
        <begin position="624"/>
        <end position="643"/>
    </location>
</feature>
<evidence type="ECO:0000256" key="9">
    <source>
        <dbReference type="ARBA" id="ARBA00023568"/>
    </source>
</evidence>
<protein>
    <submittedName>
        <fullName evidence="12">BZ3500_MvSof-1268-A1-R1_Chr3-1g06003 protein</fullName>
    </submittedName>
</protein>
<dbReference type="InterPro" id="IPR014371">
    <property type="entry name" value="Oat_ACAT_DAG_ARE"/>
</dbReference>
<feature type="transmembrane region" description="Helical" evidence="11">
    <location>
        <begin position="300"/>
        <end position="323"/>
    </location>
</feature>
<evidence type="ECO:0000313" key="13">
    <source>
        <dbReference type="Proteomes" id="UP000249723"/>
    </source>
</evidence>
<evidence type="ECO:0000256" key="3">
    <source>
        <dbReference type="ARBA" id="ARBA00022679"/>
    </source>
</evidence>
<name>A0A2X0L1T9_9BASI</name>
<evidence type="ECO:0000256" key="11">
    <source>
        <dbReference type="SAM" id="Phobius"/>
    </source>
</evidence>
<dbReference type="InterPro" id="IPR004299">
    <property type="entry name" value="MBOAT_fam"/>
</dbReference>
<dbReference type="OrthoDB" id="10039049at2759"/>
<dbReference type="AlphaFoldDB" id="A0A2X0L1T9"/>
<feature type="transmembrane region" description="Helical" evidence="11">
    <location>
        <begin position="510"/>
        <end position="529"/>
    </location>
</feature>
<feature type="transmembrane region" description="Helical" evidence="11">
    <location>
        <begin position="272"/>
        <end position="294"/>
    </location>
</feature>
<dbReference type="GO" id="GO:0034737">
    <property type="term" value="F:ergosterol O-acyltransferase activity"/>
    <property type="evidence" value="ECO:0007669"/>
    <property type="project" value="TreeGrafter"/>
</dbReference>
<keyword evidence="7 11" id="KW-0472">Membrane</keyword>
<dbReference type="Proteomes" id="UP000249723">
    <property type="component" value="Unassembled WGS sequence"/>
</dbReference>
<evidence type="ECO:0000256" key="5">
    <source>
        <dbReference type="ARBA" id="ARBA00022824"/>
    </source>
</evidence>
<reference evidence="13" key="1">
    <citation type="submission" date="2016-10" db="EMBL/GenBank/DDBJ databases">
        <authorList>
            <person name="Jeantristanb JTB J.-T."/>
            <person name="Ricardo R."/>
        </authorList>
    </citation>
    <scope>NUCLEOTIDE SEQUENCE [LARGE SCALE GENOMIC DNA]</scope>
</reference>
<evidence type="ECO:0000313" key="12">
    <source>
        <dbReference type="EMBL" id="SCZ99419.1"/>
    </source>
</evidence>
<keyword evidence="4 11" id="KW-0812">Transmembrane</keyword>
<comment type="subcellular location">
    <subcellularLocation>
        <location evidence="1">Endoplasmic reticulum membrane</location>
        <topology evidence="1">Multi-pass membrane protein</topology>
    </subcellularLocation>
</comment>
<organism evidence="12 13">
    <name type="scientific">Microbotryum saponariae</name>
    <dbReference type="NCBI Taxonomy" id="289078"/>
    <lineage>
        <taxon>Eukaryota</taxon>
        <taxon>Fungi</taxon>
        <taxon>Dikarya</taxon>
        <taxon>Basidiomycota</taxon>
        <taxon>Pucciniomycotina</taxon>
        <taxon>Microbotryomycetes</taxon>
        <taxon>Microbotryales</taxon>
        <taxon>Microbotryaceae</taxon>
        <taxon>Microbotryum</taxon>
    </lineage>
</organism>
<evidence type="ECO:0000256" key="6">
    <source>
        <dbReference type="ARBA" id="ARBA00022989"/>
    </source>
</evidence>
<comment type="function">
    <text evidence="9">Sterol O-acyltransferase that catalyzes the formation of stery esters.</text>
</comment>
<keyword evidence="3" id="KW-0808">Transferase</keyword>
<feature type="compositionally biased region" description="Basic residues" evidence="10">
    <location>
        <begin position="161"/>
        <end position="171"/>
    </location>
</feature>
<feature type="region of interest" description="Disordered" evidence="10">
    <location>
        <begin position="375"/>
        <end position="394"/>
    </location>
</feature>
<dbReference type="EMBL" id="FMWP01000096">
    <property type="protein sequence ID" value="SCZ99419.1"/>
    <property type="molecule type" value="Genomic_DNA"/>
</dbReference>
<feature type="compositionally biased region" description="Polar residues" evidence="10">
    <location>
        <begin position="1"/>
        <end position="10"/>
    </location>
</feature>
<proteinExistence type="inferred from homology"/>
<feature type="transmembrane region" description="Helical" evidence="11">
    <location>
        <begin position="240"/>
        <end position="260"/>
    </location>
</feature>
<keyword evidence="5" id="KW-0256">Endoplasmic reticulum</keyword>
<evidence type="ECO:0000256" key="2">
    <source>
        <dbReference type="ARBA" id="ARBA00009010"/>
    </source>
</evidence>
<feature type="region of interest" description="Disordered" evidence="10">
    <location>
        <begin position="103"/>
        <end position="187"/>
    </location>
</feature>
<feature type="transmembrane region" description="Helical" evidence="11">
    <location>
        <begin position="200"/>
        <end position="220"/>
    </location>
</feature>
<evidence type="ECO:0000256" key="7">
    <source>
        <dbReference type="ARBA" id="ARBA00023136"/>
    </source>
</evidence>
<evidence type="ECO:0000256" key="8">
    <source>
        <dbReference type="ARBA" id="ARBA00023315"/>
    </source>
</evidence>
<feature type="compositionally biased region" description="Low complexity" evidence="10">
    <location>
        <begin position="25"/>
        <end position="49"/>
    </location>
</feature>
<dbReference type="GO" id="GO:0008204">
    <property type="term" value="P:ergosterol metabolic process"/>
    <property type="evidence" value="ECO:0007669"/>
    <property type="project" value="TreeGrafter"/>
</dbReference>
<gene>
    <name evidence="12" type="ORF">BZ3500_MVSOF-1268-A1-R1_CHR3-1G06003</name>
</gene>
<comment type="similarity">
    <text evidence="2">Belongs to the membrane-bound acyltransferase family. Sterol o-acyltransferase subfamily.</text>
</comment>